<accession>A0A8X6R7V9</accession>
<dbReference type="EMBL" id="BMAU01021016">
    <property type="protein sequence ID" value="GFX86871.1"/>
    <property type="molecule type" value="Genomic_DNA"/>
</dbReference>
<dbReference type="PANTHER" id="PTHR14270:SF0">
    <property type="entry name" value="NONSENSE-MEDIATED MRNA DECAY FACTOR SMG9"/>
    <property type="match status" value="1"/>
</dbReference>
<name>A0A8X6R7V9_TRICX</name>
<comment type="caution">
    <text evidence="1">The sequence shown here is derived from an EMBL/GenBank/DDBJ whole genome shotgun (WGS) entry which is preliminary data.</text>
</comment>
<sequence length="125" mass="14321">MSRLKCPSIGEVGKLGKRHASSSLALVSGPWFKITRSAAKSPQVAEQCYVNTHSLNSPVNRFPEYKIHPGYKYLTELLSRQVLSMPRSLLTHTALTEKNWFHYSARIWETVKKSTLFLEYNRLLP</sequence>
<reference evidence="1" key="1">
    <citation type="submission" date="2020-08" db="EMBL/GenBank/DDBJ databases">
        <title>Multicomponent nature underlies the extraordinary mechanical properties of spider dragline silk.</title>
        <authorList>
            <person name="Kono N."/>
            <person name="Nakamura H."/>
            <person name="Mori M."/>
            <person name="Yoshida Y."/>
            <person name="Ohtoshi R."/>
            <person name="Malay A.D."/>
            <person name="Moran D.A.P."/>
            <person name="Tomita M."/>
            <person name="Numata K."/>
            <person name="Arakawa K."/>
        </authorList>
    </citation>
    <scope>NUCLEOTIDE SEQUENCE</scope>
</reference>
<organism evidence="1 2">
    <name type="scientific">Trichonephila clavipes</name>
    <name type="common">Golden silk orbweaver</name>
    <name type="synonym">Nephila clavipes</name>
    <dbReference type="NCBI Taxonomy" id="2585209"/>
    <lineage>
        <taxon>Eukaryota</taxon>
        <taxon>Metazoa</taxon>
        <taxon>Ecdysozoa</taxon>
        <taxon>Arthropoda</taxon>
        <taxon>Chelicerata</taxon>
        <taxon>Arachnida</taxon>
        <taxon>Araneae</taxon>
        <taxon>Araneomorphae</taxon>
        <taxon>Entelegynae</taxon>
        <taxon>Araneoidea</taxon>
        <taxon>Nephilidae</taxon>
        <taxon>Trichonephila</taxon>
    </lineage>
</organism>
<evidence type="ECO:0000313" key="1">
    <source>
        <dbReference type="EMBL" id="GFX86871.1"/>
    </source>
</evidence>
<dbReference type="PANTHER" id="PTHR14270">
    <property type="entry name" value="NONSENSE-MEDIATED MRNA DECAY FACTOR SMG9"/>
    <property type="match status" value="1"/>
</dbReference>
<keyword evidence="2" id="KW-1185">Reference proteome</keyword>
<dbReference type="Proteomes" id="UP000887159">
    <property type="component" value="Unassembled WGS sequence"/>
</dbReference>
<gene>
    <name evidence="1" type="primary">Smg9</name>
    <name evidence="1" type="ORF">TNCV_2124181</name>
</gene>
<proteinExistence type="predicted"/>
<dbReference type="InterPro" id="IPR039177">
    <property type="entry name" value="SMG9"/>
</dbReference>
<protein>
    <submittedName>
        <fullName evidence="1">Protein SMG9</fullName>
    </submittedName>
</protein>
<dbReference type="AlphaFoldDB" id="A0A8X6R7V9"/>
<dbReference type="GO" id="GO:0000184">
    <property type="term" value="P:nuclear-transcribed mRNA catabolic process, nonsense-mediated decay"/>
    <property type="evidence" value="ECO:0007669"/>
    <property type="project" value="InterPro"/>
</dbReference>
<evidence type="ECO:0000313" key="2">
    <source>
        <dbReference type="Proteomes" id="UP000887159"/>
    </source>
</evidence>